<dbReference type="PANTHER" id="PTHR30298:SF0">
    <property type="entry name" value="PROTEIN YBFL-RELATED"/>
    <property type="match status" value="1"/>
</dbReference>
<gene>
    <name evidence="1" type="ORF">IAA31_06210</name>
</gene>
<dbReference type="Proteomes" id="UP000824150">
    <property type="component" value="Unassembled WGS sequence"/>
</dbReference>
<name>A0A9E2KQ90_9GAMM</name>
<reference evidence="1" key="2">
    <citation type="submission" date="2021-04" db="EMBL/GenBank/DDBJ databases">
        <authorList>
            <person name="Gilroy R."/>
        </authorList>
    </citation>
    <scope>NUCLEOTIDE SEQUENCE</scope>
    <source>
        <strain evidence="1">687</strain>
    </source>
</reference>
<organism evidence="1 2">
    <name type="scientific">Candidatus Anaerobiospirillum merdipullorum</name>
    <dbReference type="NCBI Taxonomy" id="2838450"/>
    <lineage>
        <taxon>Bacteria</taxon>
        <taxon>Pseudomonadati</taxon>
        <taxon>Pseudomonadota</taxon>
        <taxon>Gammaproteobacteria</taxon>
        <taxon>Aeromonadales</taxon>
        <taxon>Succinivibrionaceae</taxon>
        <taxon>Anaerobiospirillum</taxon>
    </lineage>
</organism>
<proteinExistence type="predicted"/>
<evidence type="ECO:0008006" key="3">
    <source>
        <dbReference type="Google" id="ProtNLM"/>
    </source>
</evidence>
<dbReference type="AlphaFoldDB" id="A0A9E2KQ90"/>
<dbReference type="InterPro" id="IPR051698">
    <property type="entry name" value="Transposase_11-like"/>
</dbReference>
<evidence type="ECO:0000313" key="1">
    <source>
        <dbReference type="EMBL" id="MBU3827067.1"/>
    </source>
</evidence>
<evidence type="ECO:0000313" key="2">
    <source>
        <dbReference type="Proteomes" id="UP000824150"/>
    </source>
</evidence>
<comment type="caution">
    <text evidence="1">The sequence shown here is derived from an EMBL/GenBank/DDBJ whole genome shotgun (WGS) entry which is preliminary data.</text>
</comment>
<sequence length="338" mass="38050">MIKSWKFNFLAWFDFSMAFEVSLGLQQLANQCKRRIIDPAVFEDYAEQYVKLYCPADIPENRWIRYKFLTLVHNVRGFYAALDGTVINAIALSLQAVRNTLTAKRKDAVHIIYPVDVVVMVILFAKLRGNNTSEQIANFYKKHYLELVAVIDGIPGPLHMLSANAIKRAMRLLSADEINELLIKYFKPHKQILEQLLKSAELREDPAHTMRPTIGFDGQEVTESFCRGEPSPRCKVARGDTAFNCTSNQVISCKTVTKKNNEADAFIEMLPQLGVADGIFYADALNTSAKVSNAILKSGGDFLFNIKNNAGNKELLNHITAIFKREYAKGDKSDIVSC</sequence>
<protein>
    <recommendedName>
        <fullName evidence="3">ISAs1 family transposase</fullName>
    </recommendedName>
</protein>
<accession>A0A9E2KQ90</accession>
<dbReference type="PANTHER" id="PTHR30298">
    <property type="entry name" value="H REPEAT-ASSOCIATED PREDICTED TRANSPOSASE"/>
    <property type="match status" value="1"/>
</dbReference>
<reference evidence="1" key="1">
    <citation type="journal article" date="2021" name="PeerJ">
        <title>Extensive microbial diversity within the chicken gut microbiome revealed by metagenomics and culture.</title>
        <authorList>
            <person name="Gilroy R."/>
            <person name="Ravi A."/>
            <person name="Getino M."/>
            <person name="Pursley I."/>
            <person name="Horton D.L."/>
            <person name="Alikhan N.F."/>
            <person name="Baker D."/>
            <person name="Gharbi K."/>
            <person name="Hall N."/>
            <person name="Watson M."/>
            <person name="Adriaenssens E.M."/>
            <person name="Foster-Nyarko E."/>
            <person name="Jarju S."/>
            <person name="Secka A."/>
            <person name="Antonio M."/>
            <person name="Oren A."/>
            <person name="Chaudhuri R.R."/>
            <person name="La Ragione R."/>
            <person name="Hildebrand F."/>
            <person name="Pallen M.J."/>
        </authorList>
    </citation>
    <scope>NUCLEOTIDE SEQUENCE</scope>
    <source>
        <strain evidence="1">687</strain>
    </source>
</reference>
<dbReference type="EMBL" id="JAHLFG010000065">
    <property type="protein sequence ID" value="MBU3827067.1"/>
    <property type="molecule type" value="Genomic_DNA"/>
</dbReference>